<protein>
    <submittedName>
        <fullName evidence="1">Uncharacterized protein</fullName>
    </submittedName>
</protein>
<proteinExistence type="predicted"/>
<sequence length="243" mass="28760">MSSVFISGSSSIKDLPNDVIKSLKNIIDKGFEIFVGDAKGVDTLIQQYFYKRNYTNINICTIYETPRYLASNKFKIIQVDYDKNLFGEREKQTYKDEFMTLNSNYSFVIWDGKSKGSFENIKRAITNNKKLKVFYTLENRFLEKELLNIENITNIYKQNTGYTQTEIYNKIKESKIYTNINKANEIKKWLIDNDILKIYNDKLSINQKYKNYFIVENYRGNENIKYKANILELFKNNSLFGSF</sequence>
<keyword evidence="2" id="KW-1185">Reference proteome</keyword>
<evidence type="ECO:0000313" key="1">
    <source>
        <dbReference type="EMBL" id="OCL96478.1"/>
    </source>
</evidence>
<accession>A0A1C7WS74</accession>
<organism evidence="1 2">
    <name type="scientific">Aliarcobacter thereius LMG 24486</name>
    <dbReference type="NCBI Taxonomy" id="1032240"/>
    <lineage>
        <taxon>Bacteria</taxon>
        <taxon>Pseudomonadati</taxon>
        <taxon>Campylobacterota</taxon>
        <taxon>Epsilonproteobacteria</taxon>
        <taxon>Campylobacterales</taxon>
        <taxon>Arcobacteraceae</taxon>
        <taxon>Aliarcobacter</taxon>
    </lineage>
</organism>
<reference evidence="1 2" key="1">
    <citation type="submission" date="2015-10" db="EMBL/GenBank/DDBJ databases">
        <authorList>
            <person name="Rovetto F.F."/>
            <person name="Cocolin L.L."/>
            <person name="Illeghems K.K."/>
            <person name="Van Nieuwerbuegh F.F."/>
            <person name="Houf K.K."/>
        </authorList>
    </citation>
    <scope>NUCLEOTIDE SEQUENCE [LARGE SCALE GENOMIC DNA]</scope>
    <source>
        <strain evidence="1 2">LMG 24486</strain>
    </source>
</reference>
<name>A0A1C7WS74_9BACT</name>
<evidence type="ECO:0000313" key="2">
    <source>
        <dbReference type="Proteomes" id="UP000092987"/>
    </source>
</evidence>
<dbReference type="EMBL" id="LLKQ01000001">
    <property type="protein sequence ID" value="OCL96478.1"/>
    <property type="molecule type" value="Genomic_DNA"/>
</dbReference>
<gene>
    <name evidence="1" type="ORF">AA347_01969</name>
</gene>
<dbReference type="RefSeq" id="WP_066184970.1">
    <property type="nucleotide sequence ID" value="NZ_CP035926.1"/>
</dbReference>
<comment type="caution">
    <text evidence="1">The sequence shown here is derived from an EMBL/GenBank/DDBJ whole genome shotgun (WGS) entry which is preliminary data.</text>
</comment>
<dbReference type="Proteomes" id="UP000092987">
    <property type="component" value="Unassembled WGS sequence"/>
</dbReference>